<proteinExistence type="predicted"/>
<gene>
    <name evidence="1" type="ORF">SAMN05443667_110127</name>
</gene>
<evidence type="ECO:0000313" key="2">
    <source>
        <dbReference type="Proteomes" id="UP000198951"/>
    </source>
</evidence>
<name>A0A1H4EQB6_9FLAO</name>
<evidence type="ECO:0008006" key="3">
    <source>
        <dbReference type="Google" id="ProtNLM"/>
    </source>
</evidence>
<sequence>MNLKDKISGKKILFFSVQTFNLEKEIKQKMEENGAIVTYYDERPSNNNFTKGIIRLKRSLYQKKIDDYYQGILKETGNISYDFLFVNRGEVITVEFLEKFKQQQPNCELIFFTWDSFTNHAHPTTILKYFHKRFSFDLEDAEKYNIGFRPLFYLDKYKNIKKNDVCKEKYDLLFLGTAHSDRYLISTKVSNWCSKNELTAFTFYYMHSKAVYWYKKKFDKSFKEFDYKKLSFNSLSTDEIVKLYTMSNVILDINHPGQKGLTMRTFEAIGSGKKMITTNSEVKKYPFYSPDIFYVIDRDKIVLDKTFFTSPVLAIPENMYYNCSIEGWLGDIFLKSEKEDWKSLMNL</sequence>
<dbReference type="Proteomes" id="UP000198951">
    <property type="component" value="Unassembled WGS sequence"/>
</dbReference>
<protein>
    <recommendedName>
        <fullName evidence="3">Lipopolysaccharide biosynthesis protein</fullName>
    </recommendedName>
</protein>
<organism evidence="1 2">
    <name type="scientific">Flavobacterium gillisiae</name>
    <dbReference type="NCBI Taxonomy" id="150146"/>
    <lineage>
        <taxon>Bacteria</taxon>
        <taxon>Pseudomonadati</taxon>
        <taxon>Bacteroidota</taxon>
        <taxon>Flavobacteriia</taxon>
        <taxon>Flavobacteriales</taxon>
        <taxon>Flavobacteriaceae</taxon>
        <taxon>Flavobacterium</taxon>
    </lineage>
</organism>
<dbReference type="EMBL" id="FNRD01000010">
    <property type="protein sequence ID" value="SEA87245.1"/>
    <property type="molecule type" value="Genomic_DNA"/>
</dbReference>
<evidence type="ECO:0000313" key="1">
    <source>
        <dbReference type="EMBL" id="SEA87245.1"/>
    </source>
</evidence>
<reference evidence="2" key="1">
    <citation type="submission" date="2016-10" db="EMBL/GenBank/DDBJ databases">
        <authorList>
            <person name="Varghese N."/>
            <person name="Submissions S."/>
        </authorList>
    </citation>
    <scope>NUCLEOTIDE SEQUENCE [LARGE SCALE GENOMIC DNA]</scope>
    <source>
        <strain evidence="2">DSM 22376</strain>
    </source>
</reference>
<keyword evidence="2" id="KW-1185">Reference proteome</keyword>
<dbReference type="STRING" id="150146.SAMN05443667_110127"/>
<dbReference type="OrthoDB" id="3251881at2"/>
<dbReference type="AlphaFoldDB" id="A0A1H4EQB6"/>
<accession>A0A1H4EQB6</accession>
<dbReference type="RefSeq" id="WP_091091724.1">
    <property type="nucleotide sequence ID" value="NZ_FNRD01000010.1"/>
</dbReference>